<keyword evidence="1" id="KW-0472">Membrane</keyword>
<evidence type="ECO:0000313" key="3">
    <source>
        <dbReference type="Proteomes" id="UP000316598"/>
    </source>
</evidence>
<keyword evidence="1" id="KW-0812">Transmembrane</keyword>
<feature type="transmembrane region" description="Helical" evidence="1">
    <location>
        <begin position="311"/>
        <end position="329"/>
    </location>
</feature>
<dbReference type="EMBL" id="SJPI01000003">
    <property type="protein sequence ID" value="TWT49154.1"/>
    <property type="molecule type" value="Genomic_DNA"/>
</dbReference>
<dbReference type="Proteomes" id="UP000316598">
    <property type="component" value="Unassembled WGS sequence"/>
</dbReference>
<keyword evidence="1" id="KW-1133">Transmembrane helix</keyword>
<protein>
    <submittedName>
        <fullName evidence="2">Uncharacterized protein</fullName>
    </submittedName>
</protein>
<name>A0A5C5WEJ0_9BACT</name>
<proteinExistence type="predicted"/>
<accession>A0A5C5WEJ0</accession>
<dbReference type="RefSeq" id="WP_146516714.1">
    <property type="nucleotide sequence ID" value="NZ_SJPI01000003.1"/>
</dbReference>
<evidence type="ECO:0000313" key="2">
    <source>
        <dbReference type="EMBL" id="TWT49154.1"/>
    </source>
</evidence>
<sequence length="421" mass="46508">MSHASLNVLIQDGHTECYYDTVIVPITNRELLWGPDAFAAWARRGIAEEGAVGEDGDFDSAIVVDFDRKNVTWLDNPDSISIPRVQRLYERLLQTSWPGYEFRYASGGQNDIWSAVGENENGHVVAIYEDEEVDGRWSSIAEVITNYDSESEVEAIDAYDYDEERAWVSVFDDGGVVDHRWIDQISMDLICNDADAIDVLMSLPPADVPEECVVTEGMWVDSMRGEVGIWGGHSLRQQIEKTQSHWEDYKVIWAENGYEDHCAASGPMGVPMTDAQALARIMPSLLSTKRIDPAAVFDAIGGKLKRTAMQATGCLLMVLCAPIVLFGAVSGNWQAVGITIAMVVIATILLFKLIERKVAAKFSTDGLFNQPESDQPPAAGPLDDKQRRAAMEKILSAAGLPSLSEIDRYVRPEDDPMSLLT</sequence>
<organism evidence="2 3">
    <name type="scientific">Rubripirellula amarantea</name>
    <dbReference type="NCBI Taxonomy" id="2527999"/>
    <lineage>
        <taxon>Bacteria</taxon>
        <taxon>Pseudomonadati</taxon>
        <taxon>Planctomycetota</taxon>
        <taxon>Planctomycetia</taxon>
        <taxon>Pirellulales</taxon>
        <taxon>Pirellulaceae</taxon>
        <taxon>Rubripirellula</taxon>
    </lineage>
</organism>
<dbReference type="AlphaFoldDB" id="A0A5C5WEJ0"/>
<comment type="caution">
    <text evidence="2">The sequence shown here is derived from an EMBL/GenBank/DDBJ whole genome shotgun (WGS) entry which is preliminary data.</text>
</comment>
<feature type="transmembrane region" description="Helical" evidence="1">
    <location>
        <begin position="335"/>
        <end position="354"/>
    </location>
</feature>
<gene>
    <name evidence="2" type="ORF">Pla22_43460</name>
</gene>
<keyword evidence="3" id="KW-1185">Reference proteome</keyword>
<evidence type="ECO:0000256" key="1">
    <source>
        <dbReference type="SAM" id="Phobius"/>
    </source>
</evidence>
<dbReference type="OrthoDB" id="262788at2"/>
<reference evidence="2 3" key="1">
    <citation type="submission" date="2019-02" db="EMBL/GenBank/DDBJ databases">
        <title>Deep-cultivation of Planctomycetes and their phenomic and genomic characterization uncovers novel biology.</title>
        <authorList>
            <person name="Wiegand S."/>
            <person name="Jogler M."/>
            <person name="Boedeker C."/>
            <person name="Pinto D."/>
            <person name="Vollmers J."/>
            <person name="Rivas-Marin E."/>
            <person name="Kohn T."/>
            <person name="Peeters S.H."/>
            <person name="Heuer A."/>
            <person name="Rast P."/>
            <person name="Oberbeckmann S."/>
            <person name="Bunk B."/>
            <person name="Jeske O."/>
            <person name="Meyerdierks A."/>
            <person name="Storesund J.E."/>
            <person name="Kallscheuer N."/>
            <person name="Luecker S."/>
            <person name="Lage O.M."/>
            <person name="Pohl T."/>
            <person name="Merkel B.J."/>
            <person name="Hornburger P."/>
            <person name="Mueller R.-W."/>
            <person name="Bruemmer F."/>
            <person name="Labrenz M."/>
            <person name="Spormann A.M."/>
            <person name="Op Den Camp H."/>
            <person name="Overmann J."/>
            <person name="Amann R."/>
            <person name="Jetten M.S.M."/>
            <person name="Mascher T."/>
            <person name="Medema M.H."/>
            <person name="Devos D.P."/>
            <person name="Kaster A.-K."/>
            <person name="Ovreas L."/>
            <person name="Rohde M."/>
            <person name="Galperin M.Y."/>
            <person name="Jogler C."/>
        </authorList>
    </citation>
    <scope>NUCLEOTIDE SEQUENCE [LARGE SCALE GENOMIC DNA]</scope>
    <source>
        <strain evidence="2 3">Pla22</strain>
    </source>
</reference>